<feature type="repeat" description="ANK" evidence="3">
    <location>
        <begin position="473"/>
        <end position="505"/>
    </location>
</feature>
<dbReference type="PROSITE" id="PS50088">
    <property type="entry name" value="ANK_REPEAT"/>
    <property type="match status" value="5"/>
</dbReference>
<dbReference type="OMA" id="KNARHET"/>
<name>A0A8T2VC62_CERRI</name>
<dbReference type="PANTHER" id="PTHR24123">
    <property type="entry name" value="ANKYRIN REPEAT-CONTAINING"/>
    <property type="match status" value="1"/>
</dbReference>
<dbReference type="SMART" id="SM00248">
    <property type="entry name" value="ANK"/>
    <property type="match status" value="12"/>
</dbReference>
<keyword evidence="5" id="KW-1185">Reference proteome</keyword>
<feature type="repeat" description="ANK" evidence="3">
    <location>
        <begin position="336"/>
        <end position="368"/>
    </location>
</feature>
<protein>
    <submittedName>
        <fullName evidence="4">Uncharacterized protein</fullName>
    </submittedName>
</protein>
<comment type="caution">
    <text evidence="4">The sequence shown here is derived from an EMBL/GenBank/DDBJ whole genome shotgun (WGS) entry which is preliminary data.</text>
</comment>
<dbReference type="InterPro" id="IPR002110">
    <property type="entry name" value="Ankyrin_rpt"/>
</dbReference>
<evidence type="ECO:0000256" key="3">
    <source>
        <dbReference type="PROSITE-ProRule" id="PRU00023"/>
    </source>
</evidence>
<dbReference type="OrthoDB" id="194358at2759"/>
<gene>
    <name evidence="4" type="ORF">KP509_02G026800</name>
</gene>
<proteinExistence type="predicted"/>
<organism evidence="4 5">
    <name type="scientific">Ceratopteris richardii</name>
    <name type="common">Triangle waterfern</name>
    <dbReference type="NCBI Taxonomy" id="49495"/>
    <lineage>
        <taxon>Eukaryota</taxon>
        <taxon>Viridiplantae</taxon>
        <taxon>Streptophyta</taxon>
        <taxon>Embryophyta</taxon>
        <taxon>Tracheophyta</taxon>
        <taxon>Polypodiopsida</taxon>
        <taxon>Polypodiidae</taxon>
        <taxon>Polypodiales</taxon>
        <taxon>Pteridineae</taxon>
        <taxon>Pteridaceae</taxon>
        <taxon>Parkerioideae</taxon>
        <taxon>Ceratopteris</taxon>
    </lineage>
</organism>
<feature type="repeat" description="ANK" evidence="3">
    <location>
        <begin position="572"/>
        <end position="604"/>
    </location>
</feature>
<evidence type="ECO:0000313" key="5">
    <source>
        <dbReference type="Proteomes" id="UP000825935"/>
    </source>
</evidence>
<sequence length="746" mass="81271">MSQVLGTEEEEQALSQKLIEAALNGDEELVDEILANSIVDVNFIGTVNLIIKQTHSFQHEESADELKVDHVEYKTDVTALFVAAHAGHMNIVKKLLTAGADVNQKLFRGFAITAATRQGHYEVLNILLKAGSSQPACEEALLEACLSGQVKMAEFLINWEMARSEVLTSALIRASSRGLVGIVELLIKSGVDVNSMHRVLLCSIKPALHTSVDCTALVAAIVCRQSSVVKYLLGAGAKADCEVRLGAWSWDSSSGEVLRVGAGMAEPYTAIWCAVEYWEATGTILRMLLEHVSANSLQMGRSLLCHAVLCGNASAVQVLVEAGADIEFRVCTTDGGQFRPLHLAAKCGFLSVIKMLVEKGCDMNAMTNAGETALMLCVLFAHVECFRELLIAGADFASINKNGQTVADLLDSCPHQVTICELMWDAILAGRDIFSSDLHVFSTLQFAARHGNIEVIKKILEQKKFDVNLQDTSGFTPAMVAAQEGHMEAFRLLLHAGASIGLKNERGETALMLADKSGNKDECERVLLDLILENNFKERGFNTLHFAAMRGNCEALAYLLKQGCSINSWNDEDYTALMISVKESHVEACKLLLSQGADCYLANCRGDTALSLARKTASGKVIEEVLLDHMAKKLVLTEGQLTKHTRQGKGKPHIKVVKMLKSGVLKWGESKRRNVICKEANLGSSPIFQRNRNNRDAGNPGIFRVVTTSEREIHFEATVLFIAELWVRGINLVTSEALGANTVANT</sequence>
<evidence type="ECO:0000256" key="2">
    <source>
        <dbReference type="ARBA" id="ARBA00023043"/>
    </source>
</evidence>
<keyword evidence="1" id="KW-0677">Repeat</keyword>
<keyword evidence="2 3" id="KW-0040">ANK repeat</keyword>
<feature type="repeat" description="ANK" evidence="3">
    <location>
        <begin position="539"/>
        <end position="571"/>
    </location>
</feature>
<dbReference type="PANTHER" id="PTHR24123:SF139">
    <property type="entry name" value="ANKYRIN"/>
    <property type="match status" value="1"/>
</dbReference>
<dbReference type="InterPro" id="IPR051165">
    <property type="entry name" value="Multifunctional_ANK_Repeat"/>
</dbReference>
<feature type="repeat" description="ANK" evidence="3">
    <location>
        <begin position="75"/>
        <end position="107"/>
    </location>
</feature>
<dbReference type="AlphaFoldDB" id="A0A8T2VC62"/>
<accession>A0A8T2VC62</accession>
<dbReference type="Gene3D" id="1.25.40.20">
    <property type="entry name" value="Ankyrin repeat-containing domain"/>
    <property type="match status" value="6"/>
</dbReference>
<dbReference type="Pfam" id="PF12796">
    <property type="entry name" value="Ank_2"/>
    <property type="match status" value="4"/>
</dbReference>
<dbReference type="InterPro" id="IPR036770">
    <property type="entry name" value="Ankyrin_rpt-contain_sf"/>
</dbReference>
<dbReference type="SUPFAM" id="SSF48403">
    <property type="entry name" value="Ankyrin repeat"/>
    <property type="match status" value="2"/>
</dbReference>
<dbReference type="PROSITE" id="PS50297">
    <property type="entry name" value="ANK_REP_REGION"/>
    <property type="match status" value="5"/>
</dbReference>
<evidence type="ECO:0000313" key="4">
    <source>
        <dbReference type="EMBL" id="KAH7443235.1"/>
    </source>
</evidence>
<reference evidence="4" key="1">
    <citation type="submission" date="2021-08" db="EMBL/GenBank/DDBJ databases">
        <title>WGS assembly of Ceratopteris richardii.</title>
        <authorList>
            <person name="Marchant D.B."/>
            <person name="Chen G."/>
            <person name="Jenkins J."/>
            <person name="Shu S."/>
            <person name="Leebens-Mack J."/>
            <person name="Grimwood J."/>
            <person name="Schmutz J."/>
            <person name="Soltis P."/>
            <person name="Soltis D."/>
            <person name="Chen Z.-H."/>
        </authorList>
    </citation>
    <scope>NUCLEOTIDE SEQUENCE</scope>
    <source>
        <strain evidence="4">Whitten #5841</strain>
        <tissue evidence="4">Leaf</tissue>
    </source>
</reference>
<dbReference type="Proteomes" id="UP000825935">
    <property type="component" value="Chromosome 2"/>
</dbReference>
<dbReference type="EMBL" id="CM035407">
    <property type="protein sequence ID" value="KAH7443235.1"/>
    <property type="molecule type" value="Genomic_DNA"/>
</dbReference>
<evidence type="ECO:0000256" key="1">
    <source>
        <dbReference type="ARBA" id="ARBA00022737"/>
    </source>
</evidence>